<evidence type="ECO:0000313" key="3">
    <source>
        <dbReference type="EMBL" id="SEL42979.1"/>
    </source>
</evidence>
<protein>
    <submittedName>
        <fullName evidence="3">DNA/RNA non-specific endonuclease</fullName>
    </submittedName>
</protein>
<dbReference type="InterPro" id="IPR044927">
    <property type="entry name" value="Endonuclea_NS_2"/>
</dbReference>
<proteinExistence type="predicted"/>
<feature type="compositionally biased region" description="Basic and acidic residues" evidence="1">
    <location>
        <begin position="1"/>
        <end position="27"/>
    </location>
</feature>
<reference evidence="3 4" key="1">
    <citation type="submission" date="2016-10" db="EMBL/GenBank/DDBJ databases">
        <authorList>
            <person name="de Groot N.N."/>
        </authorList>
    </citation>
    <scope>NUCLEOTIDE SEQUENCE [LARGE SCALE GENOMIC DNA]</scope>
    <source>
        <strain evidence="3 4">KH2T6</strain>
    </source>
</reference>
<dbReference type="OrthoDB" id="7182479at2"/>
<evidence type="ECO:0000313" key="4">
    <source>
        <dbReference type="Proteomes" id="UP000186015"/>
    </source>
</evidence>
<name>A0A1H7Q592_RUMAL</name>
<feature type="domain" description="Type VII secretion system protein EssD-like" evidence="2">
    <location>
        <begin position="71"/>
        <end position="197"/>
    </location>
</feature>
<gene>
    <name evidence="3" type="ORF">SAMN05216469_12915</name>
</gene>
<dbReference type="InterPro" id="IPR044929">
    <property type="entry name" value="DNA/RNA_non-sp_Endonuclease_sf"/>
</dbReference>
<keyword evidence="3" id="KW-0540">Nuclease</keyword>
<feature type="compositionally biased region" description="Basic and acidic residues" evidence="1">
    <location>
        <begin position="54"/>
        <end position="65"/>
    </location>
</feature>
<dbReference type="AlphaFoldDB" id="A0A1H7Q592"/>
<accession>A0A1H7Q592</accession>
<evidence type="ECO:0000259" key="2">
    <source>
        <dbReference type="Pfam" id="PF13930"/>
    </source>
</evidence>
<dbReference type="Gene3D" id="3.40.570.10">
    <property type="entry name" value="Extracellular Endonuclease, subunit A"/>
    <property type="match status" value="1"/>
</dbReference>
<sequence>MEVHNHDVKEQKSSFESKGFDPDKRVEPVPLKHGSGIVAHEKHTQNDLSGVNKENLDDNGTKYRETDHLLPNTQYELNGYKYETDNKGRIKSAEGKIRIKDPDYGRNMENVRKYKSQEYNLSDDRGHLIANQFGGSDRLGNVVPMDAKLNKSDYNRVENTLADAVKNGADVKLKVEPIYGNDSSRPSDFQVSYSIDGDKTVVVFKNKSEAKS</sequence>
<organism evidence="3 4">
    <name type="scientific">Ruminococcus albus</name>
    <dbReference type="NCBI Taxonomy" id="1264"/>
    <lineage>
        <taxon>Bacteria</taxon>
        <taxon>Bacillati</taxon>
        <taxon>Bacillota</taxon>
        <taxon>Clostridia</taxon>
        <taxon>Eubacteriales</taxon>
        <taxon>Oscillospiraceae</taxon>
        <taxon>Ruminococcus</taxon>
    </lineage>
</organism>
<keyword evidence="3" id="KW-0378">Hydrolase</keyword>
<dbReference type="Proteomes" id="UP000186015">
    <property type="component" value="Unassembled WGS sequence"/>
</dbReference>
<dbReference type="RefSeq" id="WP_074836285.1">
    <property type="nucleotide sequence ID" value="NZ_FOAT01000029.1"/>
</dbReference>
<dbReference type="EMBL" id="FOAT01000029">
    <property type="protein sequence ID" value="SEL42979.1"/>
    <property type="molecule type" value="Genomic_DNA"/>
</dbReference>
<feature type="region of interest" description="Disordered" evidence="1">
    <location>
        <begin position="1"/>
        <end position="65"/>
    </location>
</feature>
<dbReference type="Pfam" id="PF13930">
    <property type="entry name" value="Endonuclea_NS_2"/>
    <property type="match status" value="1"/>
</dbReference>
<dbReference type="GO" id="GO:0004519">
    <property type="term" value="F:endonuclease activity"/>
    <property type="evidence" value="ECO:0007669"/>
    <property type="project" value="UniProtKB-KW"/>
</dbReference>
<keyword evidence="3" id="KW-0255">Endonuclease</keyword>
<evidence type="ECO:0000256" key="1">
    <source>
        <dbReference type="SAM" id="MobiDB-lite"/>
    </source>
</evidence>